<evidence type="ECO:0000256" key="3">
    <source>
        <dbReference type="ARBA" id="ARBA00022475"/>
    </source>
</evidence>
<evidence type="ECO:0000256" key="12">
    <source>
        <dbReference type="ARBA" id="ARBA00023136"/>
    </source>
</evidence>
<dbReference type="AlphaFoldDB" id="A0A7S3VB54"/>
<feature type="compositionally biased region" description="Low complexity" evidence="15">
    <location>
        <begin position="36"/>
        <end position="46"/>
    </location>
</feature>
<keyword evidence="7" id="KW-0378">Hydrolase</keyword>
<feature type="signal peptide" evidence="16">
    <location>
        <begin position="1"/>
        <end position="20"/>
    </location>
</feature>
<evidence type="ECO:0000256" key="2">
    <source>
        <dbReference type="ARBA" id="ARBA00004651"/>
    </source>
</evidence>
<keyword evidence="5" id="KW-0812">Transmembrane</keyword>
<feature type="domain" description="Fungal lipase-type" evidence="17">
    <location>
        <begin position="356"/>
        <end position="499"/>
    </location>
</feature>
<accession>A0A7S3VB54</accession>
<dbReference type="CDD" id="cd00519">
    <property type="entry name" value="Lipase_3"/>
    <property type="match status" value="1"/>
</dbReference>
<evidence type="ECO:0000256" key="5">
    <source>
        <dbReference type="ARBA" id="ARBA00022692"/>
    </source>
</evidence>
<gene>
    <name evidence="18" type="ORF">CDEB00056_LOCUS14130</name>
</gene>
<evidence type="ECO:0000256" key="7">
    <source>
        <dbReference type="ARBA" id="ARBA00022801"/>
    </source>
</evidence>
<evidence type="ECO:0000256" key="9">
    <source>
        <dbReference type="ARBA" id="ARBA00022963"/>
    </source>
</evidence>
<dbReference type="PANTHER" id="PTHR45792">
    <property type="entry name" value="DIACYLGLYCEROL LIPASE HOMOLOG-RELATED"/>
    <property type="match status" value="1"/>
</dbReference>
<dbReference type="Pfam" id="PF01764">
    <property type="entry name" value="Lipase_3"/>
    <property type="match status" value="1"/>
</dbReference>
<name>A0A7S3VB54_9STRA</name>
<keyword evidence="12" id="KW-0472">Membrane</keyword>
<keyword evidence="9" id="KW-0442">Lipid degradation</keyword>
<comment type="subcellular location">
    <subcellularLocation>
        <location evidence="2">Cell membrane</location>
        <topology evidence="2">Multi-pass membrane protein</topology>
    </subcellularLocation>
</comment>
<dbReference type="GO" id="GO:0046872">
    <property type="term" value="F:metal ion binding"/>
    <property type="evidence" value="ECO:0007669"/>
    <property type="project" value="UniProtKB-KW"/>
</dbReference>
<protein>
    <recommendedName>
        <fullName evidence="14">sn-1-specific diacylglycerol lipase</fullName>
        <ecNumber evidence="14">3.1.1.116</ecNumber>
    </recommendedName>
</protein>
<evidence type="ECO:0000256" key="11">
    <source>
        <dbReference type="ARBA" id="ARBA00023098"/>
    </source>
</evidence>
<dbReference type="InterPro" id="IPR029058">
    <property type="entry name" value="AB_hydrolase_fold"/>
</dbReference>
<evidence type="ECO:0000256" key="10">
    <source>
        <dbReference type="ARBA" id="ARBA00022989"/>
    </source>
</evidence>
<evidence type="ECO:0000256" key="13">
    <source>
        <dbReference type="ARBA" id="ARBA00024531"/>
    </source>
</evidence>
<evidence type="ECO:0000313" key="18">
    <source>
        <dbReference type="EMBL" id="CAE0469277.1"/>
    </source>
</evidence>
<keyword evidence="16" id="KW-0732">Signal</keyword>
<evidence type="ECO:0000256" key="15">
    <source>
        <dbReference type="SAM" id="MobiDB-lite"/>
    </source>
</evidence>
<evidence type="ECO:0000256" key="8">
    <source>
        <dbReference type="ARBA" id="ARBA00022837"/>
    </source>
</evidence>
<evidence type="ECO:0000256" key="1">
    <source>
        <dbReference type="ARBA" id="ARBA00001913"/>
    </source>
</evidence>
<evidence type="ECO:0000259" key="17">
    <source>
        <dbReference type="Pfam" id="PF01764"/>
    </source>
</evidence>
<dbReference type="SUPFAM" id="SSF53474">
    <property type="entry name" value="alpha/beta-Hydrolases"/>
    <property type="match status" value="1"/>
</dbReference>
<dbReference type="InterPro" id="IPR052214">
    <property type="entry name" value="DAG_Lipase-Related"/>
</dbReference>
<sequence>MRFFLRIIAVISLTYSPACCLGTKGSGRLGSGGGKSKNSNNNNRSRSSAKDGGPTAAASSIEKGRRLASNTKKKIKEKSKSIQSTLAEAKAGMTVSSIISQSISIPVDLDLDLEGIKGGIKSGIQDGKGLFFDSLSRVDLEKSYIALLIAELKEKVKTGDISDMIASRLLSAESAMAVKTVRKIIEDFPDHGVKDVFALYPTKDVVASIIALSRLQSASYYAYNKMEQYNNGRTGGSGSWTIGTDLLAAALKDYSDSSSEEGTTGDVSDDIDDNRANEILKERELIADLAHYSRFAHAAYGWKFALLSGKIHFGDTSMLLRKTGLKRRHLIATNWRSKTHLPAYFLARDIKRRKIVLCIRGTLSPKDVLTDLCCTAEDFMSHEEEIALNMTSSESSGRGFRKLYRTRARAHEGMLKSARGVANATHGLISSELASNPDYDLIIVGHSLGGGVAAVLGTFWRDTFPGLKVYGYGSPCVGPIDSHPTISNSIVSVVGESDPFSCLSLGHLADASTMLSKFCEDKILRETILNNTRSDVEELDESELKWCLKTMNNLAKDLKAEKFYPPGRVLQMKGSYFGPVTDDVTLTEVSQENAFRDLRFHPRMFDLSLHVPHRYEVLLARIWRSAKMRRKSSNGQ</sequence>
<evidence type="ECO:0000256" key="16">
    <source>
        <dbReference type="SAM" id="SignalP"/>
    </source>
</evidence>
<dbReference type="Gene3D" id="3.40.50.1820">
    <property type="entry name" value="alpha/beta hydrolase"/>
    <property type="match status" value="1"/>
</dbReference>
<dbReference type="GO" id="GO:0016042">
    <property type="term" value="P:lipid catabolic process"/>
    <property type="evidence" value="ECO:0007669"/>
    <property type="project" value="UniProtKB-KW"/>
</dbReference>
<keyword evidence="11" id="KW-0443">Lipid metabolism</keyword>
<keyword evidence="4" id="KW-0597">Phosphoprotein</keyword>
<dbReference type="InterPro" id="IPR002921">
    <property type="entry name" value="Fungal_lipase-type"/>
</dbReference>
<reference evidence="18" key="1">
    <citation type="submission" date="2021-01" db="EMBL/GenBank/DDBJ databases">
        <authorList>
            <person name="Corre E."/>
            <person name="Pelletier E."/>
            <person name="Niang G."/>
            <person name="Scheremetjew M."/>
            <person name="Finn R."/>
            <person name="Kale V."/>
            <person name="Holt S."/>
            <person name="Cochrane G."/>
            <person name="Meng A."/>
            <person name="Brown T."/>
            <person name="Cohen L."/>
        </authorList>
    </citation>
    <scope>NUCLEOTIDE SEQUENCE</scope>
    <source>
        <strain evidence="18">MM31A-1</strain>
    </source>
</reference>
<dbReference type="GO" id="GO:0005886">
    <property type="term" value="C:plasma membrane"/>
    <property type="evidence" value="ECO:0007669"/>
    <property type="project" value="UniProtKB-SubCell"/>
</dbReference>
<evidence type="ECO:0000256" key="4">
    <source>
        <dbReference type="ARBA" id="ARBA00022553"/>
    </source>
</evidence>
<comment type="catalytic activity">
    <reaction evidence="13">
        <text>a 1,2-diacyl-sn-glycerol + H2O = a 2-acylglycerol + a fatty acid + H(+)</text>
        <dbReference type="Rhea" id="RHEA:33275"/>
        <dbReference type="ChEBI" id="CHEBI:15377"/>
        <dbReference type="ChEBI" id="CHEBI:15378"/>
        <dbReference type="ChEBI" id="CHEBI:17389"/>
        <dbReference type="ChEBI" id="CHEBI:17815"/>
        <dbReference type="ChEBI" id="CHEBI:28868"/>
        <dbReference type="EC" id="3.1.1.116"/>
    </reaction>
    <physiologicalReaction direction="left-to-right" evidence="13">
        <dbReference type="Rhea" id="RHEA:33276"/>
    </physiologicalReaction>
</comment>
<proteinExistence type="predicted"/>
<feature type="chain" id="PRO_5031521911" description="sn-1-specific diacylglycerol lipase" evidence="16">
    <location>
        <begin position="21"/>
        <end position="636"/>
    </location>
</feature>
<dbReference type="EMBL" id="HBIO01018414">
    <property type="protein sequence ID" value="CAE0469277.1"/>
    <property type="molecule type" value="Transcribed_RNA"/>
</dbReference>
<evidence type="ECO:0000256" key="6">
    <source>
        <dbReference type="ARBA" id="ARBA00022723"/>
    </source>
</evidence>
<comment type="cofactor">
    <cofactor evidence="1">
        <name>Ca(2+)</name>
        <dbReference type="ChEBI" id="CHEBI:29108"/>
    </cofactor>
</comment>
<organism evidence="18">
    <name type="scientific">Chaetoceros debilis</name>
    <dbReference type="NCBI Taxonomy" id="122233"/>
    <lineage>
        <taxon>Eukaryota</taxon>
        <taxon>Sar</taxon>
        <taxon>Stramenopiles</taxon>
        <taxon>Ochrophyta</taxon>
        <taxon>Bacillariophyta</taxon>
        <taxon>Coscinodiscophyceae</taxon>
        <taxon>Chaetocerotophycidae</taxon>
        <taxon>Chaetocerotales</taxon>
        <taxon>Chaetocerotaceae</taxon>
        <taxon>Chaetoceros</taxon>
    </lineage>
</organism>
<feature type="region of interest" description="Disordered" evidence="15">
    <location>
        <begin position="29"/>
        <end position="76"/>
    </location>
</feature>
<keyword evidence="8" id="KW-0106">Calcium</keyword>
<dbReference type="GO" id="GO:0016298">
    <property type="term" value="F:lipase activity"/>
    <property type="evidence" value="ECO:0007669"/>
    <property type="project" value="TreeGrafter"/>
</dbReference>
<dbReference type="PANTHER" id="PTHR45792:SF8">
    <property type="entry name" value="DIACYLGLYCEROL LIPASE-ALPHA"/>
    <property type="match status" value="1"/>
</dbReference>
<evidence type="ECO:0000256" key="14">
    <source>
        <dbReference type="ARBA" id="ARBA00026104"/>
    </source>
</evidence>
<keyword evidence="6" id="KW-0479">Metal-binding</keyword>
<keyword evidence="10" id="KW-1133">Transmembrane helix</keyword>
<dbReference type="EC" id="3.1.1.116" evidence="14"/>
<keyword evidence="3" id="KW-1003">Cell membrane</keyword>